<protein>
    <recommendedName>
        <fullName evidence="3">Tetratricopeptide repeat protein</fullName>
    </recommendedName>
</protein>
<gene>
    <name evidence="1" type="ORF">AB0887_08770</name>
</gene>
<proteinExistence type="predicted"/>
<reference evidence="1 2" key="1">
    <citation type="submission" date="2024-06" db="EMBL/GenBank/DDBJ databases">
        <title>The Natural Products Discovery Center: Release of the First 8490 Sequenced Strains for Exploring Actinobacteria Biosynthetic Diversity.</title>
        <authorList>
            <person name="Kalkreuter E."/>
            <person name="Kautsar S.A."/>
            <person name="Yang D."/>
            <person name="Bader C.D."/>
            <person name="Teijaro C.N."/>
            <person name="Fluegel L."/>
            <person name="Davis C.M."/>
            <person name="Simpson J.R."/>
            <person name="Lauterbach L."/>
            <person name="Steele A.D."/>
            <person name="Gui C."/>
            <person name="Meng S."/>
            <person name="Li G."/>
            <person name="Viehrig K."/>
            <person name="Ye F."/>
            <person name="Su P."/>
            <person name="Kiefer A.F."/>
            <person name="Nichols A."/>
            <person name="Cepeda A.J."/>
            <person name="Yan W."/>
            <person name="Fan B."/>
            <person name="Jiang Y."/>
            <person name="Adhikari A."/>
            <person name="Zheng C.-J."/>
            <person name="Schuster L."/>
            <person name="Cowan T.M."/>
            <person name="Smanski M.J."/>
            <person name="Chevrette M.G."/>
            <person name="De Carvalho L.P.S."/>
            <person name="Shen B."/>
        </authorList>
    </citation>
    <scope>NUCLEOTIDE SEQUENCE [LARGE SCALE GENOMIC DNA]</scope>
    <source>
        <strain evidence="1 2">NPDC047833</strain>
    </source>
</reference>
<dbReference type="SUPFAM" id="SSF48452">
    <property type="entry name" value="TPR-like"/>
    <property type="match status" value="1"/>
</dbReference>
<organism evidence="1 2">
    <name type="scientific">Streptomyces huasconensis</name>
    <dbReference type="NCBI Taxonomy" id="1854574"/>
    <lineage>
        <taxon>Bacteria</taxon>
        <taxon>Bacillati</taxon>
        <taxon>Actinomycetota</taxon>
        <taxon>Actinomycetes</taxon>
        <taxon>Kitasatosporales</taxon>
        <taxon>Streptomycetaceae</taxon>
        <taxon>Streptomyces</taxon>
    </lineage>
</organism>
<dbReference type="EMBL" id="JBEYRS010000003">
    <property type="protein sequence ID" value="MEW2362046.1"/>
    <property type="molecule type" value="Genomic_DNA"/>
</dbReference>
<evidence type="ECO:0008006" key="3">
    <source>
        <dbReference type="Google" id="ProtNLM"/>
    </source>
</evidence>
<keyword evidence="2" id="KW-1185">Reference proteome</keyword>
<accession>A0ABV3LSU0</accession>
<dbReference type="Gene3D" id="1.25.40.10">
    <property type="entry name" value="Tetratricopeptide repeat domain"/>
    <property type="match status" value="1"/>
</dbReference>
<dbReference type="Proteomes" id="UP001553843">
    <property type="component" value="Unassembled WGS sequence"/>
</dbReference>
<name>A0ABV3LSU0_9ACTN</name>
<dbReference type="RefSeq" id="WP_359771560.1">
    <property type="nucleotide sequence ID" value="NZ_JBEYRR010000001.1"/>
</dbReference>
<evidence type="ECO:0000313" key="1">
    <source>
        <dbReference type="EMBL" id="MEW2362046.1"/>
    </source>
</evidence>
<evidence type="ECO:0000313" key="2">
    <source>
        <dbReference type="Proteomes" id="UP001553843"/>
    </source>
</evidence>
<comment type="caution">
    <text evidence="1">The sequence shown here is derived from an EMBL/GenBank/DDBJ whole genome shotgun (WGS) entry which is preliminary data.</text>
</comment>
<sequence length="345" mass="37433">MRTLARLTSAEADPERRHLIAGAVFSLAALTLPDTLHAGPAIPARPAVPTARHPGQPEVDELDAMADVFAAAAALHGGEHTRPALAAYLHHVALPQLHAPTAIHDQLLSATARLTLLLGLMCADSGHDATAQYYHHTAARLAAEADDHTSLALALRIMARHAHDLGHHHPAVLHLAHAATEHARQAPPAIRAFTHAQLAVLQAHNHRRDALNTLTRAEQLHTRSDAPPGPFTTYPLAALHYQRAQTLATLGDSLAAARALNASLTARFPTERHATALTHAAYAELLHRIDRLDQAVAHWSAFTTLYPTLNSTRAKRRLHTMRQQLAPYRHRPDTRALLAQTAHLV</sequence>
<dbReference type="InterPro" id="IPR011990">
    <property type="entry name" value="TPR-like_helical_dom_sf"/>
</dbReference>